<protein>
    <submittedName>
        <fullName evidence="1">Histidine phosphatase family protein</fullName>
    </submittedName>
</protein>
<dbReference type="Proteomes" id="UP000582487">
    <property type="component" value="Unassembled WGS sequence"/>
</dbReference>
<dbReference type="CDD" id="cd07067">
    <property type="entry name" value="HP_PGM_like"/>
    <property type="match status" value="1"/>
</dbReference>
<sequence length="229" mass="25235">MPITSVHVMRHGEVDNPQGVLYERLPGFGLTQRGQEMTSITATWLADTNRDIAAIFASPLQRAQESAAPAAKIFNLPVQTDSRLTEAGNKFRGQQINCGNILTNPRYWPRYCAPWLPSWGEHFRDIASRMFRAIAHARAHTPAGRECLVVSHQLPIWMLRRLVEGKPLVHDPRQRQCALASVTSLHFDGSTLIGWEYASPAADLVAAASDMTPGNSSAAVNRGTPNVTE</sequence>
<dbReference type="RefSeq" id="WP_004013923.1">
    <property type="nucleotide sequence ID" value="NZ_CAMUNX010000001.1"/>
</dbReference>
<dbReference type="EMBL" id="JABCUV010000011">
    <property type="protein sequence ID" value="NMW93795.1"/>
    <property type="molecule type" value="Genomic_DNA"/>
</dbReference>
<comment type="caution">
    <text evidence="1">The sequence shown here is derived from an EMBL/GenBank/DDBJ whole genome shotgun (WGS) entry which is preliminary data.</text>
</comment>
<dbReference type="InterPro" id="IPR029033">
    <property type="entry name" value="His_PPase_superfam"/>
</dbReference>
<name>A0A2X1RIA1_9ACTO</name>
<dbReference type="InterPro" id="IPR013078">
    <property type="entry name" value="His_Pase_superF_clade-1"/>
</dbReference>
<dbReference type="SMART" id="SM00855">
    <property type="entry name" value="PGAM"/>
    <property type="match status" value="1"/>
</dbReference>
<accession>A0A2X1RIA1</accession>
<reference evidence="1 2" key="1">
    <citation type="submission" date="2020-04" db="EMBL/GenBank/DDBJ databases">
        <title>Antimicrobial susceptibility and clonality of vaginal-derived multi-drug resistant Mobiluncus isolates in China.</title>
        <authorList>
            <person name="Zhang X."/>
        </authorList>
    </citation>
    <scope>NUCLEOTIDE SEQUENCE [LARGE SCALE GENOMIC DNA]</scope>
    <source>
        <strain evidence="1 2">7</strain>
    </source>
</reference>
<dbReference type="Gene3D" id="3.40.50.1240">
    <property type="entry name" value="Phosphoglycerate mutase-like"/>
    <property type="match status" value="1"/>
</dbReference>
<dbReference type="OrthoDB" id="3215466at2"/>
<dbReference type="SUPFAM" id="SSF53254">
    <property type="entry name" value="Phosphoglycerate mutase-like"/>
    <property type="match status" value="1"/>
</dbReference>
<evidence type="ECO:0000313" key="1">
    <source>
        <dbReference type="EMBL" id="NMW93795.1"/>
    </source>
</evidence>
<dbReference type="AlphaFoldDB" id="A0A2X1RIA1"/>
<dbReference type="Pfam" id="PF00300">
    <property type="entry name" value="His_Phos_1"/>
    <property type="match status" value="1"/>
</dbReference>
<organism evidence="1 2">
    <name type="scientific">Mobiluncus mulieris</name>
    <dbReference type="NCBI Taxonomy" id="2052"/>
    <lineage>
        <taxon>Bacteria</taxon>
        <taxon>Bacillati</taxon>
        <taxon>Actinomycetota</taxon>
        <taxon>Actinomycetes</taxon>
        <taxon>Actinomycetales</taxon>
        <taxon>Actinomycetaceae</taxon>
        <taxon>Mobiluncus</taxon>
    </lineage>
</organism>
<evidence type="ECO:0000313" key="2">
    <source>
        <dbReference type="Proteomes" id="UP000582487"/>
    </source>
</evidence>
<proteinExistence type="predicted"/>
<gene>
    <name evidence="1" type="ORF">HHJ74_08895</name>
</gene>